<dbReference type="PANTHER" id="PTHR36928:SF1">
    <property type="entry name" value="PHOSPHATASE YCDX-RELATED"/>
    <property type="match status" value="1"/>
</dbReference>
<dbReference type="AlphaFoldDB" id="A0A1F7Z104"/>
<dbReference type="InterPro" id="IPR027421">
    <property type="entry name" value="DNA_pol_lamdba_lyase_dom_sf"/>
</dbReference>
<dbReference type="EC" id="2.7.7.7" evidence="2"/>
<feature type="domain" description="Helix-hairpin-helix DNA-binding motif class 1" evidence="9">
    <location>
        <begin position="93"/>
        <end position="112"/>
    </location>
</feature>
<dbReference type="InterPro" id="IPR002054">
    <property type="entry name" value="DNA-dir_DNA_pol_X"/>
</dbReference>
<evidence type="ECO:0000313" key="12">
    <source>
        <dbReference type="Proteomes" id="UP000178870"/>
    </source>
</evidence>
<keyword evidence="7" id="KW-0239">DNA-directed DNA polymerase</keyword>
<keyword evidence="5" id="KW-0548">Nucleotidyltransferase</keyword>
<evidence type="ECO:0000313" key="11">
    <source>
        <dbReference type="EMBL" id="OGM33232.1"/>
    </source>
</evidence>
<dbReference type="Gene3D" id="3.30.460.10">
    <property type="entry name" value="Beta Polymerase, domain 2"/>
    <property type="match status" value="1"/>
</dbReference>
<dbReference type="InterPro" id="IPR050243">
    <property type="entry name" value="PHP_phosphatase"/>
</dbReference>
<dbReference type="InterPro" id="IPR016195">
    <property type="entry name" value="Pol/histidinol_Pase-like"/>
</dbReference>
<dbReference type="Gene3D" id="3.30.210.10">
    <property type="entry name" value="DNA polymerase, thumb domain"/>
    <property type="match status" value="1"/>
</dbReference>
<dbReference type="InterPro" id="IPR004013">
    <property type="entry name" value="PHP_dom"/>
</dbReference>
<keyword evidence="4" id="KW-0808">Transferase</keyword>
<name>A0A1F7Z104_9BACT</name>
<dbReference type="Pfam" id="PF02811">
    <property type="entry name" value="PHP"/>
    <property type="match status" value="1"/>
</dbReference>
<dbReference type="InterPro" id="IPR047967">
    <property type="entry name" value="PolX_PHP"/>
</dbReference>
<evidence type="ECO:0000256" key="1">
    <source>
        <dbReference type="ARBA" id="ARBA00001946"/>
    </source>
</evidence>
<evidence type="ECO:0000256" key="5">
    <source>
        <dbReference type="ARBA" id="ARBA00022695"/>
    </source>
</evidence>
<dbReference type="InterPro" id="IPR022311">
    <property type="entry name" value="PolX-like"/>
</dbReference>
<comment type="caution">
    <text evidence="11">The sequence shown here is derived from an EMBL/GenBank/DDBJ whole genome shotgun (WGS) entry which is preliminary data.</text>
</comment>
<dbReference type="GO" id="GO:0006281">
    <property type="term" value="P:DNA repair"/>
    <property type="evidence" value="ECO:0007669"/>
    <property type="project" value="InterPro"/>
</dbReference>
<proteinExistence type="predicted"/>
<evidence type="ECO:0000256" key="2">
    <source>
        <dbReference type="ARBA" id="ARBA00012417"/>
    </source>
</evidence>
<keyword evidence="3" id="KW-0237">DNA synthesis</keyword>
<dbReference type="SUPFAM" id="SSF47802">
    <property type="entry name" value="DNA polymerase beta, N-terminal domain-like"/>
    <property type="match status" value="1"/>
</dbReference>
<evidence type="ECO:0000256" key="3">
    <source>
        <dbReference type="ARBA" id="ARBA00022634"/>
    </source>
</evidence>
<dbReference type="SMART" id="SM00278">
    <property type="entry name" value="HhH1"/>
    <property type="match status" value="3"/>
</dbReference>
<dbReference type="InterPro" id="IPR003583">
    <property type="entry name" value="Hlx-hairpin-Hlx_DNA-bd_motif"/>
</dbReference>
<dbReference type="CDD" id="cd07436">
    <property type="entry name" value="PHP_PolX"/>
    <property type="match status" value="1"/>
</dbReference>
<feature type="domain" description="Helix-hairpin-helix DNA-binding motif class 1" evidence="9">
    <location>
        <begin position="131"/>
        <end position="150"/>
    </location>
</feature>
<dbReference type="SUPFAM" id="SSF81301">
    <property type="entry name" value="Nucleotidyltransferase"/>
    <property type="match status" value="1"/>
</dbReference>
<dbReference type="Proteomes" id="UP000178870">
    <property type="component" value="Unassembled WGS sequence"/>
</dbReference>
<evidence type="ECO:0000256" key="6">
    <source>
        <dbReference type="ARBA" id="ARBA00022705"/>
    </source>
</evidence>
<feature type="domain" description="DNA-directed DNA polymerase X" evidence="10">
    <location>
        <begin position="1"/>
        <end position="319"/>
    </location>
</feature>
<dbReference type="GO" id="GO:0003887">
    <property type="term" value="F:DNA-directed DNA polymerase activity"/>
    <property type="evidence" value="ECO:0007669"/>
    <property type="project" value="UniProtKB-KW"/>
</dbReference>
<keyword evidence="6" id="KW-0235">DNA replication</keyword>
<dbReference type="CDD" id="cd00141">
    <property type="entry name" value="NT_POLXc"/>
    <property type="match status" value="1"/>
</dbReference>
<organism evidence="11 12">
    <name type="scientific">Candidatus Woesebacteria bacterium RIFCSPHIGHO2_01_FULL_44_21</name>
    <dbReference type="NCBI Taxonomy" id="1802503"/>
    <lineage>
        <taxon>Bacteria</taxon>
        <taxon>Candidatus Woeseibacteriota</taxon>
    </lineage>
</organism>
<comment type="cofactor">
    <cofactor evidence="1">
        <name>Mg(2+)</name>
        <dbReference type="ChEBI" id="CHEBI:18420"/>
    </cofactor>
</comment>
<dbReference type="Pfam" id="PF14520">
    <property type="entry name" value="HHH_5"/>
    <property type="match status" value="1"/>
</dbReference>
<dbReference type="SMART" id="SM00483">
    <property type="entry name" value="POLXc"/>
    <property type="match status" value="1"/>
</dbReference>
<dbReference type="Pfam" id="PF14716">
    <property type="entry name" value="HHH_8"/>
    <property type="match status" value="1"/>
</dbReference>
<dbReference type="PANTHER" id="PTHR36928">
    <property type="entry name" value="PHOSPHATASE YCDX-RELATED"/>
    <property type="match status" value="1"/>
</dbReference>
<evidence type="ECO:0000256" key="4">
    <source>
        <dbReference type="ARBA" id="ARBA00022679"/>
    </source>
</evidence>
<dbReference type="SUPFAM" id="SSF89550">
    <property type="entry name" value="PHP domain-like"/>
    <property type="match status" value="1"/>
</dbReference>
<dbReference type="GO" id="GO:0008270">
    <property type="term" value="F:zinc ion binding"/>
    <property type="evidence" value="ECO:0007669"/>
    <property type="project" value="TreeGrafter"/>
</dbReference>
<protein>
    <recommendedName>
        <fullName evidence="2">DNA-directed DNA polymerase</fullName>
        <ecNumber evidence="2">2.7.7.7</ecNumber>
    </recommendedName>
</protein>
<evidence type="ECO:0000256" key="7">
    <source>
        <dbReference type="ARBA" id="ARBA00022932"/>
    </source>
</evidence>
<dbReference type="PIRSF" id="PIRSF005047">
    <property type="entry name" value="UCP005047_YshC"/>
    <property type="match status" value="1"/>
</dbReference>
<dbReference type="Gene3D" id="1.10.150.110">
    <property type="entry name" value="DNA polymerase beta, N-terminal domain-like"/>
    <property type="match status" value="1"/>
</dbReference>
<dbReference type="InterPro" id="IPR029398">
    <property type="entry name" value="PolB_thumb"/>
</dbReference>
<dbReference type="Pfam" id="PF14791">
    <property type="entry name" value="DNA_pol_B_thumb"/>
    <property type="match status" value="1"/>
</dbReference>
<evidence type="ECO:0000259" key="9">
    <source>
        <dbReference type="SMART" id="SM00278"/>
    </source>
</evidence>
<evidence type="ECO:0000259" key="10">
    <source>
        <dbReference type="SMART" id="SM00483"/>
    </source>
</evidence>
<dbReference type="InterPro" id="IPR037160">
    <property type="entry name" value="DNA_Pol_thumb_sf"/>
</dbReference>
<dbReference type="EMBL" id="MGGP01000005">
    <property type="protein sequence ID" value="OGM33232.1"/>
    <property type="molecule type" value="Genomic_DNA"/>
</dbReference>
<reference evidence="11 12" key="1">
    <citation type="journal article" date="2016" name="Nat. Commun.">
        <title>Thousands of microbial genomes shed light on interconnected biogeochemical processes in an aquifer system.</title>
        <authorList>
            <person name="Anantharaman K."/>
            <person name="Brown C.T."/>
            <person name="Hug L.A."/>
            <person name="Sharon I."/>
            <person name="Castelle C.J."/>
            <person name="Probst A.J."/>
            <person name="Thomas B.C."/>
            <person name="Singh A."/>
            <person name="Wilkins M.J."/>
            <person name="Karaoz U."/>
            <person name="Brodie E.L."/>
            <person name="Williams K.H."/>
            <person name="Hubbard S.S."/>
            <person name="Banfield J.F."/>
        </authorList>
    </citation>
    <scope>NUCLEOTIDE SEQUENCE [LARGE SCALE GENOMIC DNA]</scope>
</reference>
<comment type="catalytic activity">
    <reaction evidence="8">
        <text>DNA(n) + a 2'-deoxyribonucleoside 5'-triphosphate = DNA(n+1) + diphosphate</text>
        <dbReference type="Rhea" id="RHEA:22508"/>
        <dbReference type="Rhea" id="RHEA-COMP:17339"/>
        <dbReference type="Rhea" id="RHEA-COMP:17340"/>
        <dbReference type="ChEBI" id="CHEBI:33019"/>
        <dbReference type="ChEBI" id="CHEBI:61560"/>
        <dbReference type="ChEBI" id="CHEBI:173112"/>
        <dbReference type="EC" id="2.7.7.7"/>
    </reaction>
</comment>
<sequence>MTNGEIAELFRAVAASYQIENENKNKFRIIAYNRAADAIEHLGTEAKDIFDEGDLDDVSGIGTSIAAHLNEIFRSGKSRHFEKVLRGIPKAALALLDVEGIGPKKAYRLAEELHLPDKNTLEVLKKHAGAGDIAKLPGFGEESQSDILTAIAEYKEKPPARMLLSTAEEYADKIIEWMSVSKGVKLIDKLGSLRRSAPTVGDVDLSVASEDSKSVLDRFTGYPNKIRVINRGAKSASLLLPGNVRADLKVESPATYGALLQHFTGSKHHNVALREYALKQGMSLSEHGIKVKGKLTPVADEEKFYKKLGMAWIPPELREGAGEIEAALKNNLPKLVDLKDIKGDLQMHSSFDIETSHDVGASSMEELMQKAKELNYEYIAFTEHNPSQRGHNYQQILDILKGKQEKVIRVNERVKEIKAFNSLEIDMLPDGRLPVDDKGLEMLDFALVSIHSSFKKSREEMTKRVLAGLDHPRVKIFAHPTARLLEKREGVELNWEKIFDFCLKNGKWIEINADPHRLDLPDFLIRDAVKLGVKLTLGTDSHHKDGMDNMRYGVAMARRGWATKGDIVNTKSLPDFEKLLVIS</sequence>
<dbReference type="InterPro" id="IPR010996">
    <property type="entry name" value="HHH_MUS81"/>
</dbReference>
<dbReference type="GO" id="GO:0003677">
    <property type="term" value="F:DNA binding"/>
    <property type="evidence" value="ECO:0007669"/>
    <property type="project" value="InterPro"/>
</dbReference>
<accession>A0A1F7Z104</accession>
<feature type="domain" description="Helix-hairpin-helix DNA-binding motif class 1" evidence="9">
    <location>
        <begin position="53"/>
        <end position="72"/>
    </location>
</feature>
<dbReference type="Gene3D" id="3.20.20.140">
    <property type="entry name" value="Metal-dependent hydrolases"/>
    <property type="match status" value="1"/>
</dbReference>
<dbReference type="Gene3D" id="1.10.150.20">
    <property type="entry name" value="5' to 3' exonuclease, C-terminal subdomain"/>
    <property type="match status" value="1"/>
</dbReference>
<dbReference type="GO" id="GO:0005829">
    <property type="term" value="C:cytosol"/>
    <property type="evidence" value="ECO:0007669"/>
    <property type="project" value="TreeGrafter"/>
</dbReference>
<dbReference type="InterPro" id="IPR043519">
    <property type="entry name" value="NT_sf"/>
</dbReference>
<gene>
    <name evidence="11" type="ORF">A2803_00055</name>
</gene>
<dbReference type="GO" id="GO:0042578">
    <property type="term" value="F:phosphoric ester hydrolase activity"/>
    <property type="evidence" value="ECO:0007669"/>
    <property type="project" value="TreeGrafter"/>
</dbReference>
<evidence type="ECO:0000256" key="8">
    <source>
        <dbReference type="ARBA" id="ARBA00049244"/>
    </source>
</evidence>